<evidence type="ECO:0000256" key="3">
    <source>
        <dbReference type="ARBA" id="ARBA00005164"/>
    </source>
</evidence>
<evidence type="ECO:0000256" key="1">
    <source>
        <dbReference type="ARBA" id="ARBA00000443"/>
    </source>
</evidence>
<evidence type="ECO:0000256" key="4">
    <source>
        <dbReference type="ARBA" id="ARBA00005189"/>
    </source>
</evidence>
<evidence type="ECO:0000256" key="8">
    <source>
        <dbReference type="ARBA" id="ARBA00022553"/>
    </source>
</evidence>
<keyword evidence="21" id="KW-1185">Reference proteome</keyword>
<keyword evidence="9 15" id="KW-0479">Metal-binding</keyword>
<dbReference type="Pfam" id="PF02878">
    <property type="entry name" value="PGM_PMM_I"/>
    <property type="match status" value="1"/>
</dbReference>
<evidence type="ECO:0000256" key="9">
    <source>
        <dbReference type="ARBA" id="ARBA00022723"/>
    </source>
</evidence>
<evidence type="ECO:0000256" key="6">
    <source>
        <dbReference type="ARBA" id="ARBA00012728"/>
    </source>
</evidence>
<comment type="pathway">
    <text evidence="4">Lipid metabolism.</text>
</comment>
<dbReference type="InterPro" id="IPR016055">
    <property type="entry name" value="A-D-PHexomutase_a/b/a-I/II/III"/>
</dbReference>
<organism evidence="20 21">
    <name type="scientific">Vagococcus vulneris</name>
    <dbReference type="NCBI Taxonomy" id="1977869"/>
    <lineage>
        <taxon>Bacteria</taxon>
        <taxon>Bacillati</taxon>
        <taxon>Bacillota</taxon>
        <taxon>Bacilli</taxon>
        <taxon>Lactobacillales</taxon>
        <taxon>Enterococcaceae</taxon>
        <taxon>Vagococcus</taxon>
    </lineage>
</organism>
<dbReference type="InterPro" id="IPR005845">
    <property type="entry name" value="A-D-PHexomutase_a/b/a-II"/>
</dbReference>
<dbReference type="PANTHER" id="PTHR45745">
    <property type="entry name" value="PHOSPHOMANNOMUTASE 45A"/>
    <property type="match status" value="1"/>
</dbReference>
<dbReference type="PRINTS" id="PR00509">
    <property type="entry name" value="PGMPMM"/>
</dbReference>
<evidence type="ECO:0000313" key="20">
    <source>
        <dbReference type="EMBL" id="RSU00441.1"/>
    </source>
</evidence>
<dbReference type="Proteomes" id="UP000287857">
    <property type="component" value="Unassembled WGS sequence"/>
</dbReference>
<protein>
    <recommendedName>
        <fullName evidence="12">Phosphoglucomutase</fullName>
        <ecNumber evidence="6">5.4.2.2</ecNumber>
    </recommendedName>
    <alternativeName>
        <fullName evidence="14">Alpha-phosphoglucomutase</fullName>
    </alternativeName>
    <alternativeName>
        <fullName evidence="13">Glucose phosphomutase</fullName>
    </alternativeName>
</protein>
<dbReference type="CDD" id="cd05799">
    <property type="entry name" value="PGM2"/>
    <property type="match status" value="1"/>
</dbReference>
<feature type="domain" description="Alpha-D-phosphohexomutase C-terminal" evidence="16">
    <location>
        <begin position="512"/>
        <end position="562"/>
    </location>
</feature>
<dbReference type="GO" id="GO:0006166">
    <property type="term" value="P:purine ribonucleoside salvage"/>
    <property type="evidence" value="ECO:0007669"/>
    <property type="project" value="TreeGrafter"/>
</dbReference>
<evidence type="ECO:0000256" key="5">
    <source>
        <dbReference type="ARBA" id="ARBA00010231"/>
    </source>
</evidence>
<dbReference type="EMBL" id="NGJS01000001">
    <property type="protein sequence ID" value="RSU00441.1"/>
    <property type="molecule type" value="Genomic_DNA"/>
</dbReference>
<dbReference type="GO" id="GO:0008973">
    <property type="term" value="F:phosphopentomutase activity"/>
    <property type="evidence" value="ECO:0007669"/>
    <property type="project" value="TreeGrafter"/>
</dbReference>
<dbReference type="InterPro" id="IPR005844">
    <property type="entry name" value="A-D-PHexomutase_a/b/a-I"/>
</dbReference>
<dbReference type="GO" id="GO:0006006">
    <property type="term" value="P:glucose metabolic process"/>
    <property type="evidence" value="ECO:0007669"/>
    <property type="project" value="UniProtKB-KW"/>
</dbReference>
<dbReference type="InterPro" id="IPR036900">
    <property type="entry name" value="A-D-PHexomutase_C_sf"/>
</dbReference>
<evidence type="ECO:0000259" key="16">
    <source>
        <dbReference type="Pfam" id="PF00408"/>
    </source>
</evidence>
<accession>A0A430A1X3</accession>
<dbReference type="PANTHER" id="PTHR45745:SF1">
    <property type="entry name" value="PHOSPHOGLUCOMUTASE 2B-RELATED"/>
    <property type="match status" value="1"/>
</dbReference>
<feature type="domain" description="Alpha-D-phosphohexomutase alpha/beta/alpha" evidence="19">
    <location>
        <begin position="325"/>
        <end position="450"/>
    </location>
</feature>
<evidence type="ECO:0000256" key="13">
    <source>
        <dbReference type="ARBA" id="ARBA00041398"/>
    </source>
</evidence>
<feature type="domain" description="Alpha-D-phosphohexomutase alpha/beta/alpha" evidence="18">
    <location>
        <begin position="208"/>
        <end position="312"/>
    </location>
</feature>
<dbReference type="GO" id="GO:0000287">
    <property type="term" value="F:magnesium ion binding"/>
    <property type="evidence" value="ECO:0007669"/>
    <property type="project" value="InterPro"/>
</dbReference>
<evidence type="ECO:0000256" key="14">
    <source>
        <dbReference type="ARBA" id="ARBA00041467"/>
    </source>
</evidence>
<dbReference type="SUPFAM" id="SSF53738">
    <property type="entry name" value="Phosphoglucomutase, first 3 domains"/>
    <property type="match status" value="3"/>
</dbReference>
<dbReference type="GO" id="GO:0004614">
    <property type="term" value="F:phosphoglucomutase activity"/>
    <property type="evidence" value="ECO:0007669"/>
    <property type="project" value="UniProtKB-EC"/>
</dbReference>
<evidence type="ECO:0000256" key="10">
    <source>
        <dbReference type="ARBA" id="ARBA00022842"/>
    </source>
</evidence>
<evidence type="ECO:0000256" key="7">
    <source>
        <dbReference type="ARBA" id="ARBA00022526"/>
    </source>
</evidence>
<evidence type="ECO:0000256" key="12">
    <source>
        <dbReference type="ARBA" id="ARBA00039995"/>
    </source>
</evidence>
<evidence type="ECO:0000256" key="15">
    <source>
        <dbReference type="RuleBase" id="RU004326"/>
    </source>
</evidence>
<proteinExistence type="inferred from homology"/>
<comment type="catalytic activity">
    <reaction evidence="1">
        <text>alpha-D-glucose 1-phosphate = alpha-D-glucose 6-phosphate</text>
        <dbReference type="Rhea" id="RHEA:23536"/>
        <dbReference type="ChEBI" id="CHEBI:58225"/>
        <dbReference type="ChEBI" id="CHEBI:58601"/>
        <dbReference type="EC" id="5.4.2.2"/>
    </reaction>
</comment>
<dbReference type="Pfam" id="PF00408">
    <property type="entry name" value="PGM_PMM_IV"/>
    <property type="match status" value="1"/>
</dbReference>
<evidence type="ECO:0000313" key="21">
    <source>
        <dbReference type="Proteomes" id="UP000287857"/>
    </source>
</evidence>
<dbReference type="Gene3D" id="3.30.310.50">
    <property type="entry name" value="Alpha-D-phosphohexomutase, C-terminal domain"/>
    <property type="match status" value="1"/>
</dbReference>
<dbReference type="Pfam" id="PF02880">
    <property type="entry name" value="PGM_PMM_III"/>
    <property type="match status" value="1"/>
</dbReference>
<keyword evidence="8" id="KW-0597">Phosphoprotein</keyword>
<dbReference type="Gene3D" id="3.40.120.10">
    <property type="entry name" value="Alpha-D-Glucose-1,6-Bisphosphate, subunit A, domain 3"/>
    <property type="match status" value="3"/>
</dbReference>
<sequence length="572" mass="63215">MAWKAVYEQWRQTDNLGELVLNDLKIIENNEDLIKDAFYAPLEFGTAGMRGIIGAGINRMNIYTVRQAAEGLALFIDSQNETAKKRGVAIAYDCRHQSPEFAMAAAETLAAHGIRSFVFESLRPTPELSFAVRELNCAAGIMITASHNPSDYNGFKVYGEDGGQMPPEAADAVTAYVRSIENPLEIEVVSQEKAPDYITIIGEDLDKKYLEQIKTVTINKRLISDYGKNLKLIFTPLHGTGKMLGERALRQAGFDSFEFVEAQAIADPNFSTVVSPNPEEHAAFEYAIKQGKETGADVLIATDPDADRLGAAVRLPNGEYQVLTGNQLGSIMLHYILSAKNESGQLAQNTVALKSIVSSELPAKICQKFDVDMIDVLTGFKFIAEKIKEYEQTGEKEFVFGFEESYGYLIKPFARDKDAIQALVLLAEIATFYKSKGQSLFDGLQEIYKEFGFYIEKTISKTFKGIEGIQKIKDLMSAVRENKPVEFGGIPVAAVEDYSLDQVTYSSGHVNNIGLPKANVLKFKLTNGSWIAIRPSGTEPKIKFYIGVNADSEIRAQEIFDAILLSVNELSD</sequence>
<keyword evidence="11" id="KW-0413">Isomerase</keyword>
<comment type="cofactor">
    <cofactor evidence="2">
        <name>Mg(2+)</name>
        <dbReference type="ChEBI" id="CHEBI:18420"/>
    </cofactor>
</comment>
<dbReference type="InterPro" id="IPR005843">
    <property type="entry name" value="A-D-PHexomutase_C"/>
</dbReference>
<dbReference type="EC" id="5.4.2.2" evidence="6"/>
<evidence type="ECO:0000259" key="19">
    <source>
        <dbReference type="Pfam" id="PF02880"/>
    </source>
</evidence>
<name>A0A430A1X3_9ENTE</name>
<evidence type="ECO:0000259" key="18">
    <source>
        <dbReference type="Pfam" id="PF02879"/>
    </source>
</evidence>
<comment type="caution">
    <text evidence="20">The sequence shown here is derived from an EMBL/GenBank/DDBJ whole genome shotgun (WGS) entry which is preliminary data.</text>
</comment>
<dbReference type="InterPro" id="IPR005846">
    <property type="entry name" value="A-D-PHexomutase_a/b/a-III"/>
</dbReference>
<dbReference type="AlphaFoldDB" id="A0A430A1X3"/>
<dbReference type="InterPro" id="IPR016066">
    <property type="entry name" value="A-D-PHexomutase_CS"/>
</dbReference>
<dbReference type="Pfam" id="PF02879">
    <property type="entry name" value="PGM_PMM_II"/>
    <property type="match status" value="1"/>
</dbReference>
<feature type="domain" description="Alpha-D-phosphohexomutase alpha/beta/alpha" evidence="17">
    <location>
        <begin position="43"/>
        <end position="182"/>
    </location>
</feature>
<evidence type="ECO:0000256" key="2">
    <source>
        <dbReference type="ARBA" id="ARBA00001946"/>
    </source>
</evidence>
<dbReference type="OrthoDB" id="9806956at2"/>
<comment type="similarity">
    <text evidence="5 15">Belongs to the phosphohexose mutase family.</text>
</comment>
<dbReference type="SUPFAM" id="SSF55957">
    <property type="entry name" value="Phosphoglucomutase, C-terminal domain"/>
    <property type="match status" value="1"/>
</dbReference>
<gene>
    <name evidence="20" type="ORF">CBF37_00055</name>
</gene>
<keyword evidence="7" id="KW-0119">Carbohydrate metabolism</keyword>
<dbReference type="RefSeq" id="WP_125982767.1">
    <property type="nucleotide sequence ID" value="NZ_NGJS01000001.1"/>
</dbReference>
<keyword evidence="10 15" id="KW-0460">Magnesium</keyword>
<reference evidence="20 21" key="1">
    <citation type="submission" date="2017-05" db="EMBL/GenBank/DDBJ databases">
        <title>Vagococcus spp. assemblies.</title>
        <authorList>
            <person name="Gulvik C.A."/>
        </authorList>
    </citation>
    <scope>NUCLEOTIDE SEQUENCE [LARGE SCALE GENOMIC DNA]</scope>
    <source>
        <strain evidence="20 21">SS1995</strain>
    </source>
</reference>
<dbReference type="InterPro" id="IPR005841">
    <property type="entry name" value="Alpha-D-phosphohexomutase_SF"/>
</dbReference>
<evidence type="ECO:0000259" key="17">
    <source>
        <dbReference type="Pfam" id="PF02878"/>
    </source>
</evidence>
<keyword evidence="7" id="KW-0313">Glucose metabolism</keyword>
<comment type="pathway">
    <text evidence="3">Glycolipid metabolism; diglucosyl-diacylglycerol biosynthesis.</text>
</comment>
<dbReference type="PROSITE" id="PS00710">
    <property type="entry name" value="PGM_PMM"/>
    <property type="match status" value="1"/>
</dbReference>
<evidence type="ECO:0000256" key="11">
    <source>
        <dbReference type="ARBA" id="ARBA00023235"/>
    </source>
</evidence>